<accession>A0A7W6D1C4</accession>
<dbReference type="Proteomes" id="UP000574761">
    <property type="component" value="Unassembled WGS sequence"/>
</dbReference>
<reference evidence="1 2" key="1">
    <citation type="submission" date="2020-08" db="EMBL/GenBank/DDBJ databases">
        <title>Genomic Encyclopedia of Type Strains, Phase IV (KMG-IV): sequencing the most valuable type-strain genomes for metagenomic binning, comparative biology and taxonomic classification.</title>
        <authorList>
            <person name="Goeker M."/>
        </authorList>
    </citation>
    <scope>NUCLEOTIDE SEQUENCE [LARGE SCALE GENOMIC DNA]</scope>
    <source>
        <strain evidence="1 2">DSM 100211</strain>
    </source>
</reference>
<evidence type="ECO:0000313" key="2">
    <source>
        <dbReference type="Proteomes" id="UP000574761"/>
    </source>
</evidence>
<comment type="caution">
    <text evidence="1">The sequence shown here is derived from an EMBL/GenBank/DDBJ whole genome shotgun (WGS) entry which is preliminary data.</text>
</comment>
<protein>
    <submittedName>
        <fullName evidence="1">Uncharacterized protein</fullName>
    </submittedName>
</protein>
<organism evidence="1 2">
    <name type="scientific">Mycoplana azooxidifex</name>
    <dbReference type="NCBI Taxonomy" id="1636188"/>
    <lineage>
        <taxon>Bacteria</taxon>
        <taxon>Pseudomonadati</taxon>
        <taxon>Pseudomonadota</taxon>
        <taxon>Alphaproteobacteria</taxon>
        <taxon>Hyphomicrobiales</taxon>
        <taxon>Rhizobiaceae</taxon>
        <taxon>Mycoplana</taxon>
    </lineage>
</organism>
<dbReference type="EMBL" id="JACIEE010000001">
    <property type="protein sequence ID" value="MBB3974875.1"/>
    <property type="molecule type" value="Genomic_DNA"/>
</dbReference>
<keyword evidence="2" id="KW-1185">Reference proteome</keyword>
<dbReference type="RefSeq" id="WP_183797695.1">
    <property type="nucleotide sequence ID" value="NZ_JACIEE010000001.1"/>
</dbReference>
<evidence type="ECO:0000313" key="1">
    <source>
        <dbReference type="EMBL" id="MBB3974875.1"/>
    </source>
</evidence>
<sequence>MENTALEIAKLAVQALTPLAVGYIGWKVSKRLKDIDQHQWGNRKLSEKRIQIYDEISPLLNRLFCYFTYVGDWQHHTPNDIIITKRNLDHNVYVNRYLLEPNVFDSYQVFINALFQHYTGAGEDAKLKTRFGDRRSSPHFPWSDEWAHCFDTRDVAPLNVVHKLYEDVMKAQREGINA</sequence>
<name>A0A7W6D1C4_9HYPH</name>
<proteinExistence type="predicted"/>
<dbReference type="AlphaFoldDB" id="A0A7W6D1C4"/>
<gene>
    <name evidence="1" type="ORF">GGQ64_000051</name>
</gene>